<feature type="domain" description="DUF7088" evidence="4">
    <location>
        <begin position="90"/>
        <end position="176"/>
    </location>
</feature>
<proteinExistence type="predicted"/>
<dbReference type="STRING" id="1121322.SAMN02745136_02086"/>
<keyword evidence="2" id="KW-1133">Transmembrane helix</keyword>
<evidence type="ECO:0000256" key="1">
    <source>
        <dbReference type="SAM" id="MobiDB-lite"/>
    </source>
</evidence>
<accession>A0A1M6QYG9</accession>
<reference evidence="5 6" key="1">
    <citation type="submission" date="2016-11" db="EMBL/GenBank/DDBJ databases">
        <authorList>
            <person name="Jaros S."/>
            <person name="Januszkiewicz K."/>
            <person name="Wedrychowicz H."/>
        </authorList>
    </citation>
    <scope>NUCLEOTIDE SEQUENCE [LARGE SCALE GENOMIC DNA]</scope>
    <source>
        <strain evidence="5 6">DSM 15929</strain>
    </source>
</reference>
<dbReference type="Pfam" id="PF09822">
    <property type="entry name" value="ABC_transp_aux"/>
    <property type="match status" value="1"/>
</dbReference>
<feature type="domain" description="ABC-type uncharacterised transport system" evidence="3">
    <location>
        <begin position="231"/>
        <end position="440"/>
    </location>
</feature>
<dbReference type="Proteomes" id="UP000184386">
    <property type="component" value="Unassembled WGS sequence"/>
</dbReference>
<dbReference type="InterPro" id="IPR019196">
    <property type="entry name" value="ABC_transp_unknown"/>
</dbReference>
<dbReference type="AlphaFoldDB" id="A0A1M6QYG9"/>
<name>A0A1M6QYG9_9FIRM</name>
<feature type="compositionally biased region" description="Low complexity" evidence="1">
    <location>
        <begin position="21"/>
        <end position="34"/>
    </location>
</feature>
<feature type="region of interest" description="Disordered" evidence="1">
    <location>
        <begin position="1"/>
        <end position="36"/>
    </location>
</feature>
<feature type="transmembrane region" description="Helical" evidence="2">
    <location>
        <begin position="56"/>
        <end position="78"/>
    </location>
</feature>
<evidence type="ECO:0000256" key="2">
    <source>
        <dbReference type="SAM" id="Phobius"/>
    </source>
</evidence>
<dbReference type="OrthoDB" id="9766228at2"/>
<protein>
    <submittedName>
        <fullName evidence="5">ABC-type uncharacterized transport system</fullName>
    </submittedName>
</protein>
<evidence type="ECO:0000313" key="5">
    <source>
        <dbReference type="EMBL" id="SHK25190.1"/>
    </source>
</evidence>
<dbReference type="InterPro" id="IPR055396">
    <property type="entry name" value="DUF7088"/>
</dbReference>
<evidence type="ECO:0000259" key="4">
    <source>
        <dbReference type="Pfam" id="PF23357"/>
    </source>
</evidence>
<evidence type="ECO:0000313" key="6">
    <source>
        <dbReference type="Proteomes" id="UP000184386"/>
    </source>
</evidence>
<keyword evidence="2" id="KW-0812">Transmembrane</keyword>
<evidence type="ECO:0000259" key="3">
    <source>
        <dbReference type="Pfam" id="PF09822"/>
    </source>
</evidence>
<keyword evidence="6" id="KW-1185">Reference proteome</keyword>
<dbReference type="RefSeq" id="WP_073275536.1">
    <property type="nucleotide sequence ID" value="NZ_FRAC01000010.1"/>
</dbReference>
<dbReference type="Pfam" id="PF23357">
    <property type="entry name" value="DUF7088"/>
    <property type="match status" value="1"/>
</dbReference>
<sequence length="515" mass="56179">MSEQKENNTNVEDNVTEQKLAADNNAAETNNAAAGSKAPGVADKIKASFSSRKFRGGAYATVVSAVVIVIVIILNVIISQLDLKVDVTKDSKYSLTSVTKDYAKKMKDDITIYYLVQTGQENKTTKQIIENYPEISKHIKVEYKDPVLYPNFAKKYVDDKVTNNSVLVVNNSNNRVKYVDSSSMVVTQMDYQTYQTYQTGIDVEGQVTSALQYVTTDNLPIMYTVTGHGETELSSTLTSALGKINVTSKSLNTLTTEKVPDDCSVLLINTPQKDFSADEVTMVKNYLSKGGHAIIYTNYLAGSLDNFSSLLNYYGVSVVPGFVVEGSRDHYMGQYVTDLIPSIESHDITSSLKAAGSYIIAPQSSGLKTLDSARSTIETTPLLTTSDEAYSKTDVSSSNASKEKGDIDGPFNLGEAITEKYNDTEAKLVVYGSSLLIDEGTVSVNSFGNLDLFLNTVNFVTDKKDTLAVRTVSTEPQYLNVTAAKANLWSILIVVVLPVLVLASGGYVVLRRRKK</sequence>
<gene>
    <name evidence="5" type="ORF">SAMN02745136_02086</name>
</gene>
<organism evidence="5 6">
    <name type="scientific">Anaerocolumna jejuensis DSM 15929</name>
    <dbReference type="NCBI Taxonomy" id="1121322"/>
    <lineage>
        <taxon>Bacteria</taxon>
        <taxon>Bacillati</taxon>
        <taxon>Bacillota</taxon>
        <taxon>Clostridia</taxon>
        <taxon>Lachnospirales</taxon>
        <taxon>Lachnospiraceae</taxon>
        <taxon>Anaerocolumna</taxon>
    </lineage>
</organism>
<dbReference type="EMBL" id="FRAC01000010">
    <property type="protein sequence ID" value="SHK25190.1"/>
    <property type="molecule type" value="Genomic_DNA"/>
</dbReference>
<keyword evidence="2" id="KW-0472">Membrane</keyword>
<feature type="transmembrane region" description="Helical" evidence="2">
    <location>
        <begin position="488"/>
        <end position="510"/>
    </location>
</feature>